<keyword evidence="4" id="KW-0963">Cytoplasm</keyword>
<dbReference type="GO" id="GO:0006081">
    <property type="term" value="P:aldehyde metabolic process"/>
    <property type="evidence" value="ECO:0007669"/>
    <property type="project" value="InterPro"/>
</dbReference>
<comment type="catalytic activity">
    <reaction evidence="12">
        <text>octanal + NAD(+) + H2O = octanoate + NADH + 2 H(+)</text>
        <dbReference type="Rhea" id="RHEA:44100"/>
        <dbReference type="ChEBI" id="CHEBI:15377"/>
        <dbReference type="ChEBI" id="CHEBI:15378"/>
        <dbReference type="ChEBI" id="CHEBI:17935"/>
        <dbReference type="ChEBI" id="CHEBI:25646"/>
        <dbReference type="ChEBI" id="CHEBI:57540"/>
        <dbReference type="ChEBI" id="CHEBI:57945"/>
    </reaction>
</comment>
<evidence type="ECO:0000256" key="15">
    <source>
        <dbReference type="RuleBase" id="RU003345"/>
    </source>
</evidence>
<dbReference type="PANTHER" id="PTHR43570">
    <property type="entry name" value="ALDEHYDE DEHYDROGENASE"/>
    <property type="match status" value="1"/>
</dbReference>
<evidence type="ECO:0000313" key="18">
    <source>
        <dbReference type="Proteomes" id="UP000694724"/>
    </source>
</evidence>
<comment type="similarity">
    <text evidence="2 15">Belongs to the aldehyde dehydrogenase family.</text>
</comment>
<proteinExistence type="inferred from homology"/>
<sequence>MGTIGEVVQRARAAFLSGRTRPLQFRIQQLEGLRRLIREREKDLVGALTADLHKNEWNAYYEEMVYVLEEIEHVIKKLPEWAADEPVEKTPQTQHDEPYIHSEPLGVVLIIGAWNYPFNLTIQPMVGAIAAGNAVVIKPSELSENTERLLATLIPQYLDKDLYHVVTGGVPETTELLKERFDHILYTGSPGIGKVVMTAAAKHLTPVTLELGGKNPCYVDKDCDLDVACRRIAWGKFMNSGQTCVGPDYILCDPSIQNQIVEKLKKSLKEIFGPLMPIVCVGSLEEAIRFINQREKPLALYVFSLHDKVIQKMIAETSSGGVTANDVIVHITVPSLPFGGVGNSGMGSYHGKKSFETFSHRRSCLVRPLLNEETLRARYPPSPAKMPRH</sequence>
<dbReference type="InterPro" id="IPR029510">
    <property type="entry name" value="Ald_DH_CS_GLU"/>
</dbReference>
<dbReference type="PROSITE" id="PS00687">
    <property type="entry name" value="ALDEHYDE_DEHYDR_GLU"/>
    <property type="match status" value="1"/>
</dbReference>
<dbReference type="AlphaFoldDB" id="A0A8D1S2W1"/>
<evidence type="ECO:0000259" key="16">
    <source>
        <dbReference type="Pfam" id="PF00171"/>
    </source>
</evidence>
<dbReference type="EC" id="1.2.1.5" evidence="8"/>
<comment type="subunit">
    <text evidence="3">Homodimer.</text>
</comment>
<reference evidence="17" key="1">
    <citation type="submission" date="2025-08" db="UniProtKB">
        <authorList>
            <consortium name="Ensembl"/>
        </authorList>
    </citation>
    <scope>IDENTIFICATION</scope>
</reference>
<evidence type="ECO:0000256" key="7">
    <source>
        <dbReference type="ARBA" id="ARBA00023098"/>
    </source>
</evidence>
<evidence type="ECO:0000256" key="9">
    <source>
        <dbReference type="ARBA" id="ARBA00040587"/>
    </source>
</evidence>
<evidence type="ECO:0000256" key="8">
    <source>
        <dbReference type="ARBA" id="ARBA00038982"/>
    </source>
</evidence>
<dbReference type="InterPro" id="IPR016163">
    <property type="entry name" value="Ald_DH_C"/>
</dbReference>
<dbReference type="Gene3D" id="3.40.309.10">
    <property type="entry name" value="Aldehyde Dehydrogenase, Chain A, domain 2"/>
    <property type="match status" value="2"/>
</dbReference>
<evidence type="ECO:0000256" key="13">
    <source>
        <dbReference type="ARBA" id="ARBA00049219"/>
    </source>
</evidence>
<keyword evidence="7" id="KW-0443">Lipid metabolism</keyword>
<keyword evidence="6 15" id="KW-0560">Oxidoreductase</keyword>
<comment type="catalytic activity">
    <reaction evidence="13">
        <text>an aldehyde + NAD(+) + H2O = a carboxylate + NADH + 2 H(+)</text>
        <dbReference type="Rhea" id="RHEA:16185"/>
        <dbReference type="ChEBI" id="CHEBI:15377"/>
        <dbReference type="ChEBI" id="CHEBI:15378"/>
        <dbReference type="ChEBI" id="CHEBI:17478"/>
        <dbReference type="ChEBI" id="CHEBI:29067"/>
        <dbReference type="ChEBI" id="CHEBI:57540"/>
        <dbReference type="ChEBI" id="CHEBI:57945"/>
        <dbReference type="EC" id="1.2.1.5"/>
    </reaction>
</comment>
<dbReference type="FunFam" id="3.40.605.10:FF:000027">
    <property type="entry name" value="Aldehyde dehydrogenase, dimeric NADP-preferring"/>
    <property type="match status" value="1"/>
</dbReference>
<dbReference type="FunFam" id="3.40.605.10:FF:000004">
    <property type="entry name" value="Aldehyde dehydrogenase"/>
    <property type="match status" value="1"/>
</dbReference>
<evidence type="ECO:0000256" key="12">
    <source>
        <dbReference type="ARBA" id="ARBA00048806"/>
    </source>
</evidence>
<dbReference type="GO" id="GO:0005737">
    <property type="term" value="C:cytoplasm"/>
    <property type="evidence" value="ECO:0007669"/>
    <property type="project" value="UniProtKB-SubCell"/>
</dbReference>
<evidence type="ECO:0000256" key="1">
    <source>
        <dbReference type="ARBA" id="ARBA00004496"/>
    </source>
</evidence>
<evidence type="ECO:0000256" key="6">
    <source>
        <dbReference type="ARBA" id="ARBA00023002"/>
    </source>
</evidence>
<evidence type="ECO:0000256" key="4">
    <source>
        <dbReference type="ARBA" id="ARBA00022490"/>
    </source>
</evidence>
<dbReference type="PROSITE" id="PS00070">
    <property type="entry name" value="ALDEHYDE_DEHYDR_CYS"/>
    <property type="match status" value="1"/>
</dbReference>
<dbReference type="Proteomes" id="UP000694724">
    <property type="component" value="Unplaced"/>
</dbReference>
<dbReference type="InterPro" id="IPR012394">
    <property type="entry name" value="Aldehyde_DH_NAD(P)"/>
</dbReference>
<name>A0A8D1S2W1_PIG</name>
<dbReference type="Gene3D" id="3.40.605.10">
    <property type="entry name" value="Aldehyde Dehydrogenase, Chain A, domain 1"/>
    <property type="match status" value="2"/>
</dbReference>
<comment type="function">
    <text evidence="11">ALDHs play a major role in the detoxification of alcohol-derived acetaldehyde. They are involved in the metabolism of corticosteroids, biogenic amines, neurotransmitters, and lipid peroxidation. Oxidizes medium and long chain aldehydes into non-toxic fatty acids. Preferentially oxidizes aromatic aldehyde substrates. Comprises about 50 percent of corneal epithelial soluble proteins. May play a role in preventing corneal damage caused by ultraviolet light.</text>
</comment>
<dbReference type="FunFam" id="3.40.309.10:FF:000034">
    <property type="entry name" value="Aldehyde dehydrogenase, dimeric NADP-preferring"/>
    <property type="match status" value="1"/>
</dbReference>
<dbReference type="GO" id="GO:0006629">
    <property type="term" value="P:lipid metabolic process"/>
    <property type="evidence" value="ECO:0007669"/>
    <property type="project" value="UniProtKB-KW"/>
</dbReference>
<dbReference type="SUPFAM" id="SSF53720">
    <property type="entry name" value="ALDH-like"/>
    <property type="match status" value="1"/>
</dbReference>
<dbReference type="GO" id="GO:0004030">
    <property type="term" value="F:aldehyde dehydrogenase [NAD(P)+] activity"/>
    <property type="evidence" value="ECO:0007669"/>
    <property type="project" value="UniProtKB-EC"/>
</dbReference>
<evidence type="ECO:0000313" key="17">
    <source>
        <dbReference type="Ensembl" id="ENSSSCP00055045496.1"/>
    </source>
</evidence>
<accession>A0A8D1S2W1</accession>
<evidence type="ECO:0000256" key="10">
    <source>
        <dbReference type="ARBA" id="ARBA00041267"/>
    </source>
</evidence>
<dbReference type="Ensembl" id="ENSSSCT00055056878.1">
    <property type="protein sequence ID" value="ENSSSCP00055045496.1"/>
    <property type="gene ID" value="ENSSSCG00055028626.1"/>
</dbReference>
<dbReference type="PANTHER" id="PTHR43570:SF15">
    <property type="entry name" value="ALDEHYDE DEHYDROGENASE, DIMERIC NADP-PREFERRING"/>
    <property type="match status" value="1"/>
</dbReference>
<feature type="active site" evidence="14">
    <location>
        <position position="210"/>
    </location>
</feature>
<dbReference type="Pfam" id="PF00171">
    <property type="entry name" value="Aldedh"/>
    <property type="match status" value="1"/>
</dbReference>
<dbReference type="InterPro" id="IPR015590">
    <property type="entry name" value="Aldehyde_DH_dom"/>
</dbReference>
<dbReference type="InterPro" id="IPR016162">
    <property type="entry name" value="Ald_DH_N"/>
</dbReference>
<feature type="domain" description="Aldehyde dehydrogenase" evidence="16">
    <location>
        <begin position="5"/>
        <end position="270"/>
    </location>
</feature>
<evidence type="ECO:0000256" key="11">
    <source>
        <dbReference type="ARBA" id="ARBA00045468"/>
    </source>
</evidence>
<evidence type="ECO:0000256" key="14">
    <source>
        <dbReference type="PROSITE-ProRule" id="PRU10007"/>
    </source>
</evidence>
<protein>
    <recommendedName>
        <fullName evidence="9">Aldehyde dehydrogenase, dimeric NADP-preferring</fullName>
        <ecNumber evidence="8">1.2.1.5</ecNumber>
    </recommendedName>
    <alternativeName>
        <fullName evidence="10">Aldehyde dehydrogenase family 3 member A1</fullName>
    </alternativeName>
</protein>
<evidence type="ECO:0000256" key="3">
    <source>
        <dbReference type="ARBA" id="ARBA00011738"/>
    </source>
</evidence>
<organism evidence="17 18">
    <name type="scientific">Sus scrofa</name>
    <name type="common">Pig</name>
    <dbReference type="NCBI Taxonomy" id="9823"/>
    <lineage>
        <taxon>Eukaryota</taxon>
        <taxon>Metazoa</taxon>
        <taxon>Chordata</taxon>
        <taxon>Craniata</taxon>
        <taxon>Vertebrata</taxon>
        <taxon>Euteleostomi</taxon>
        <taxon>Mammalia</taxon>
        <taxon>Eutheria</taxon>
        <taxon>Laurasiatheria</taxon>
        <taxon>Artiodactyla</taxon>
        <taxon>Suina</taxon>
        <taxon>Suidae</taxon>
        <taxon>Sus</taxon>
    </lineage>
</organism>
<evidence type="ECO:0000256" key="2">
    <source>
        <dbReference type="ARBA" id="ARBA00009986"/>
    </source>
</evidence>
<comment type="subcellular location">
    <subcellularLocation>
        <location evidence="1">Cytoplasm</location>
    </subcellularLocation>
</comment>
<keyword evidence="5" id="KW-0521">NADP</keyword>
<evidence type="ECO:0000256" key="5">
    <source>
        <dbReference type="ARBA" id="ARBA00022857"/>
    </source>
</evidence>
<dbReference type="InterPro" id="IPR016161">
    <property type="entry name" value="Ald_DH/histidinol_DH"/>
</dbReference>
<dbReference type="InterPro" id="IPR016160">
    <property type="entry name" value="Ald_DH_CS_CYS"/>
</dbReference>